<proteinExistence type="predicted"/>
<evidence type="ECO:0000313" key="3">
    <source>
        <dbReference type="Proteomes" id="UP000824189"/>
    </source>
</evidence>
<dbReference type="Proteomes" id="UP000824189">
    <property type="component" value="Unassembled WGS sequence"/>
</dbReference>
<keyword evidence="1" id="KW-1133">Transmembrane helix</keyword>
<keyword evidence="1" id="KW-0472">Membrane</keyword>
<feature type="transmembrane region" description="Helical" evidence="1">
    <location>
        <begin position="29"/>
        <end position="47"/>
    </location>
</feature>
<reference evidence="2" key="2">
    <citation type="submission" date="2021-04" db="EMBL/GenBank/DDBJ databases">
        <authorList>
            <person name="Gilroy R."/>
        </authorList>
    </citation>
    <scope>NUCLEOTIDE SEQUENCE</scope>
    <source>
        <strain evidence="2">4376</strain>
    </source>
</reference>
<evidence type="ECO:0000256" key="1">
    <source>
        <dbReference type="SAM" id="Phobius"/>
    </source>
</evidence>
<keyword evidence="1" id="KW-0812">Transmembrane</keyword>
<evidence type="ECO:0000313" key="2">
    <source>
        <dbReference type="EMBL" id="HIW96535.1"/>
    </source>
</evidence>
<organism evidence="2 3">
    <name type="scientific">Candidatus Corynebacterium gallistercoris</name>
    <dbReference type="NCBI Taxonomy" id="2838530"/>
    <lineage>
        <taxon>Bacteria</taxon>
        <taxon>Bacillati</taxon>
        <taxon>Actinomycetota</taxon>
        <taxon>Actinomycetes</taxon>
        <taxon>Mycobacteriales</taxon>
        <taxon>Corynebacteriaceae</taxon>
        <taxon>Corynebacterium</taxon>
    </lineage>
</organism>
<comment type="caution">
    <text evidence="2">The sequence shown here is derived from an EMBL/GenBank/DDBJ whole genome shotgun (WGS) entry which is preliminary data.</text>
</comment>
<reference evidence="2" key="1">
    <citation type="journal article" date="2021" name="PeerJ">
        <title>Extensive microbial diversity within the chicken gut microbiome revealed by metagenomics and culture.</title>
        <authorList>
            <person name="Gilroy R."/>
            <person name="Ravi A."/>
            <person name="Getino M."/>
            <person name="Pursley I."/>
            <person name="Horton D.L."/>
            <person name="Alikhan N.F."/>
            <person name="Baker D."/>
            <person name="Gharbi K."/>
            <person name="Hall N."/>
            <person name="Watson M."/>
            <person name="Adriaenssens E.M."/>
            <person name="Foster-Nyarko E."/>
            <person name="Jarju S."/>
            <person name="Secka A."/>
            <person name="Antonio M."/>
            <person name="Oren A."/>
            <person name="Chaudhuri R.R."/>
            <person name="La Ragione R."/>
            <person name="Hildebrand F."/>
            <person name="Pallen M.J."/>
        </authorList>
    </citation>
    <scope>NUCLEOTIDE SEQUENCE</scope>
    <source>
        <strain evidence="2">4376</strain>
    </source>
</reference>
<name>A0A9D1RZL3_9CORY</name>
<dbReference type="EMBL" id="DXFZ01000106">
    <property type="protein sequence ID" value="HIW96535.1"/>
    <property type="molecule type" value="Genomic_DNA"/>
</dbReference>
<accession>A0A9D1RZL3</accession>
<protein>
    <submittedName>
        <fullName evidence="2">Uncharacterized protein</fullName>
    </submittedName>
</protein>
<dbReference type="AlphaFoldDB" id="A0A9D1RZL3"/>
<sequence>MLLAVLLLAALGFISLVLALWTGSTALAWVCTAVAAIGVILFCVDWYKRPR</sequence>
<gene>
    <name evidence="2" type="ORF">H9867_08680</name>
</gene>